<organism evidence="5">
    <name type="scientific">Petromyzon marinus</name>
    <name type="common">Sea lamprey</name>
    <dbReference type="NCBI Taxonomy" id="7757"/>
    <lineage>
        <taxon>Eukaryota</taxon>
        <taxon>Metazoa</taxon>
        <taxon>Chordata</taxon>
        <taxon>Craniata</taxon>
        <taxon>Vertebrata</taxon>
        <taxon>Cyclostomata</taxon>
        <taxon>Hyperoartia</taxon>
        <taxon>Petromyzontiformes</taxon>
        <taxon>Petromyzontidae</taxon>
        <taxon>Petromyzon</taxon>
    </lineage>
</organism>
<dbReference type="GO" id="GO:0140662">
    <property type="term" value="F:ATP-dependent protein folding chaperone"/>
    <property type="evidence" value="ECO:0007669"/>
    <property type="project" value="InterPro"/>
</dbReference>
<dbReference type="Pfam" id="PF00012">
    <property type="entry name" value="HSP70"/>
    <property type="match status" value="2"/>
</dbReference>
<dbReference type="PROSITE" id="PS00297">
    <property type="entry name" value="HSP70_1"/>
    <property type="match status" value="1"/>
</dbReference>
<reference evidence="5" key="2">
    <citation type="submission" date="2025-09" db="UniProtKB">
        <authorList>
            <consortium name="Ensembl"/>
        </authorList>
    </citation>
    <scope>IDENTIFICATION</scope>
</reference>
<feature type="chain" id="PRO_5004522556" evidence="4">
    <location>
        <begin position="23"/>
        <end position="475"/>
    </location>
</feature>
<dbReference type="Ensembl" id="ENSPMAT00000005058.1">
    <property type="protein sequence ID" value="ENSPMAP00000005039.1"/>
    <property type="gene ID" value="ENSPMAG00000004583.1"/>
</dbReference>
<evidence type="ECO:0000256" key="4">
    <source>
        <dbReference type="SAM" id="SignalP"/>
    </source>
</evidence>
<dbReference type="InterPro" id="IPR013126">
    <property type="entry name" value="Hsp_70_fam"/>
</dbReference>
<protein>
    <submittedName>
        <fullName evidence="5">Heat shock protein 70 family, member 13</fullName>
    </submittedName>
</protein>
<dbReference type="HOGENOM" id="CLU_005965_0_3_1"/>
<dbReference type="GeneTree" id="ENSGT00890000139503"/>
<dbReference type="InterPro" id="IPR043129">
    <property type="entry name" value="ATPase_NBD"/>
</dbReference>
<evidence type="ECO:0000256" key="1">
    <source>
        <dbReference type="ARBA" id="ARBA00007381"/>
    </source>
</evidence>
<reference evidence="5" key="1">
    <citation type="submission" date="2025-08" db="UniProtKB">
        <authorList>
            <consortium name="Ensembl"/>
        </authorList>
    </citation>
    <scope>IDENTIFICATION</scope>
</reference>
<evidence type="ECO:0000256" key="3">
    <source>
        <dbReference type="ARBA" id="ARBA00022840"/>
    </source>
</evidence>
<accession>S4RIK7</accession>
<dbReference type="Gene3D" id="3.30.420.40">
    <property type="match status" value="4"/>
</dbReference>
<dbReference type="STRING" id="7757.ENSPMAP00000005039"/>
<dbReference type="PROSITE" id="PS00329">
    <property type="entry name" value="HSP70_2"/>
    <property type="match status" value="1"/>
</dbReference>
<dbReference type="Gene3D" id="3.90.640.10">
    <property type="entry name" value="Actin, Chain A, domain 4"/>
    <property type="match status" value="2"/>
</dbReference>
<feature type="signal peptide" evidence="4">
    <location>
        <begin position="1"/>
        <end position="22"/>
    </location>
</feature>
<evidence type="ECO:0000313" key="5">
    <source>
        <dbReference type="Ensembl" id="ENSPMAP00000005039.1"/>
    </source>
</evidence>
<keyword evidence="3" id="KW-0067">ATP-binding</keyword>
<evidence type="ECO:0000256" key="2">
    <source>
        <dbReference type="ARBA" id="ARBA00022741"/>
    </source>
</evidence>
<name>S4RIK7_PETMA</name>
<sequence>MAGEYTMLGMAVLALLLAGYLGQQYLPPPKPRIVGIDLGTTYCSIGVYHAGVGEVEVLADADGRRAFPSVVAAGSDGRVLAGFPALQQAADNPHATLYDAKRFIGRAFSPGELEREAGRYQFTVRQVSGEVVFVLRGHGGAEQTVTPEWVGAQMLDQLRLLAEERLGLPVRYAVLAVPAEFDERQRNSTIKAATMAGLEVLRVVNEPTAAALAYGLHEEESVSSVLVVDLGGGTTDVSLLTKQGGMFFTRAMAGNNHLGGQDFTQRLVEHLTGRLADRHGGGRPWGRADTQLLREAAEMAKLELTHNDRARVSLRLSLVFMPDNRPCCVHQETTVYIRRPLCTGGNAHVLFFGLKLKGTHNTVEMDETVTRQEFESLNEDLFQKVMEPIVEVLRSGRLVAKQVDRVVLVGGSTRIPRVRRMLADYFGSEPDTSVDPELAVVTGVAVQAGVLAGAWPLRVGALDIPNKRLRKVTVT</sequence>
<dbReference type="OMA" id="GGMFITR"/>
<dbReference type="PANTHER" id="PTHR19375">
    <property type="entry name" value="HEAT SHOCK PROTEIN 70KDA"/>
    <property type="match status" value="1"/>
</dbReference>
<dbReference type="AlphaFoldDB" id="S4RIK7"/>
<keyword evidence="2" id="KW-0547">Nucleotide-binding</keyword>
<dbReference type="GO" id="GO:0005524">
    <property type="term" value="F:ATP binding"/>
    <property type="evidence" value="ECO:0007669"/>
    <property type="project" value="UniProtKB-KW"/>
</dbReference>
<dbReference type="PRINTS" id="PR00301">
    <property type="entry name" value="HEATSHOCK70"/>
</dbReference>
<proteinExistence type="inferred from homology"/>
<dbReference type="PROSITE" id="PS01036">
    <property type="entry name" value="HSP70_3"/>
    <property type="match status" value="1"/>
</dbReference>
<dbReference type="SUPFAM" id="SSF53067">
    <property type="entry name" value="Actin-like ATPase domain"/>
    <property type="match status" value="2"/>
</dbReference>
<comment type="similarity">
    <text evidence="1">Belongs to the heat shock protein 70 family.</text>
</comment>
<keyword evidence="4" id="KW-0732">Signal</keyword>
<dbReference type="InterPro" id="IPR018181">
    <property type="entry name" value="Heat_shock_70_CS"/>
</dbReference>